<dbReference type="GO" id="GO:0016740">
    <property type="term" value="F:transferase activity"/>
    <property type="evidence" value="ECO:0007669"/>
    <property type="project" value="TreeGrafter"/>
</dbReference>
<evidence type="ECO:0000259" key="5">
    <source>
        <dbReference type="PROSITE" id="PS51918"/>
    </source>
</evidence>
<dbReference type="OMA" id="YNVPIGV"/>
<dbReference type="PANTHER" id="PTHR43726:SF1">
    <property type="entry name" value="BIOTIN SYNTHASE"/>
    <property type="match status" value="1"/>
</dbReference>
<dbReference type="RefSeq" id="WP_015504920.1">
    <property type="nucleotide sequence ID" value="NZ_CAYARL010000026.1"/>
</dbReference>
<dbReference type="GO" id="GO:0051536">
    <property type="term" value="F:iron-sulfur cluster binding"/>
    <property type="evidence" value="ECO:0007669"/>
    <property type="project" value="UniProtKB-KW"/>
</dbReference>
<dbReference type="InterPro" id="IPR034422">
    <property type="entry name" value="HydE/PylB-like"/>
</dbReference>
<dbReference type="Proteomes" id="UP000273278">
    <property type="component" value="Chromosome"/>
</dbReference>
<feature type="domain" description="Radical SAM core" evidence="5">
    <location>
        <begin position="94"/>
        <end position="318"/>
    </location>
</feature>
<evidence type="ECO:0000256" key="2">
    <source>
        <dbReference type="ARBA" id="ARBA00022723"/>
    </source>
</evidence>
<evidence type="ECO:0000313" key="6">
    <source>
        <dbReference type="EMBL" id="AYQ55177.1"/>
    </source>
</evidence>
<name>A0A3G3IH52_9ARCH</name>
<dbReference type="AlphaFoldDB" id="A0A3G3IH52"/>
<dbReference type="InterPro" id="IPR058240">
    <property type="entry name" value="rSAM_sf"/>
</dbReference>
<evidence type="ECO:0000313" key="7">
    <source>
        <dbReference type="Proteomes" id="UP000273278"/>
    </source>
</evidence>
<dbReference type="SFLD" id="SFLDS00029">
    <property type="entry name" value="Radical_SAM"/>
    <property type="match status" value="1"/>
</dbReference>
<dbReference type="CDD" id="cd01335">
    <property type="entry name" value="Radical_SAM"/>
    <property type="match status" value="1"/>
</dbReference>
<gene>
    <name evidence="6" type="ORF">BKD89_05080</name>
</gene>
<dbReference type="Pfam" id="PF04055">
    <property type="entry name" value="Radical_SAM"/>
    <property type="match status" value="1"/>
</dbReference>
<keyword evidence="3" id="KW-0408">Iron</keyword>
<sequence>MEEDLIFKKATLALGGGIKLPEGFEIPVRVSHSTSGPGAGGDSVAFSFHGMRVKKSVSYDRGEFELHERDDGSLYLTHQGEPFIDEIRFDPVVYHCPEQAFFTLDPRCSFGCAFCASPRLPAADYKGLTDEDIAKKCLDAYNEMHVVAVSLTSGVMDNDVDRTADRFISCIKAVKKVLPDIRIGIEPYAGSESQIKAFKDAGADEIKLNIQAATPEIFAKVCPDLDRENILRCLGHAVRYFGKGHVTSNIIYGMGETHEDLEKCMCQLCEIGVIPTVRSLRHNKYNGESLKKAIGEPAPVTPEEMVEVARIHKDVLSRYGMDTRTCKTMCLECGCCDLVPFRDL</sequence>
<dbReference type="PANTHER" id="PTHR43726">
    <property type="entry name" value="3-METHYLORNITHINE SYNTHASE"/>
    <property type="match status" value="1"/>
</dbReference>
<keyword evidence="1" id="KW-0949">S-adenosyl-L-methionine</keyword>
<dbReference type="GO" id="GO:0046872">
    <property type="term" value="F:metal ion binding"/>
    <property type="evidence" value="ECO:0007669"/>
    <property type="project" value="UniProtKB-KW"/>
</dbReference>
<dbReference type="GeneID" id="41321816"/>
<keyword evidence="2" id="KW-0479">Metal-binding</keyword>
<reference evidence="6 7" key="1">
    <citation type="submission" date="2016-10" db="EMBL/GenBank/DDBJ databases">
        <title>Complete genome of the TMA-utilizing, human hosted archaeon Methanomethylophilus alvus Gen. nov, sp. nov., strain Mx-05, derived from a pure culture.</title>
        <authorList>
            <person name="Brugere J.-F."/>
            <person name="Ben Hania W."/>
            <person name="Chaudhary P.P."/>
            <person name="Gaci N."/>
            <person name="Borrel G."/>
            <person name="Cao Van Tuat L."/>
            <person name="Fardeau M.-L."/>
            <person name="Harris H.M.B."/>
            <person name="O'Toole P.W."/>
            <person name="Ollivier B."/>
        </authorList>
    </citation>
    <scope>NUCLEOTIDE SEQUENCE [LARGE SCALE GENOMIC DNA]</scope>
    <source>
        <strain evidence="6 7">Mx-05</strain>
    </source>
</reference>
<evidence type="ECO:0000256" key="4">
    <source>
        <dbReference type="ARBA" id="ARBA00023014"/>
    </source>
</evidence>
<evidence type="ECO:0000256" key="3">
    <source>
        <dbReference type="ARBA" id="ARBA00023004"/>
    </source>
</evidence>
<dbReference type="SUPFAM" id="SSF102114">
    <property type="entry name" value="Radical SAM enzymes"/>
    <property type="match status" value="1"/>
</dbReference>
<dbReference type="Gene3D" id="3.20.20.70">
    <property type="entry name" value="Aldolase class I"/>
    <property type="match status" value="1"/>
</dbReference>
<dbReference type="InterPro" id="IPR013785">
    <property type="entry name" value="Aldolase_TIM"/>
</dbReference>
<dbReference type="InterPro" id="IPR007197">
    <property type="entry name" value="rSAM"/>
</dbReference>
<keyword evidence="4" id="KW-0411">Iron-sulfur</keyword>
<accession>A0A3G3IH52</accession>
<dbReference type="EMBL" id="CP017686">
    <property type="protein sequence ID" value="AYQ55177.1"/>
    <property type="molecule type" value="Genomic_DNA"/>
</dbReference>
<dbReference type="SMART" id="SM00729">
    <property type="entry name" value="Elp3"/>
    <property type="match status" value="1"/>
</dbReference>
<dbReference type="PROSITE" id="PS51918">
    <property type="entry name" value="RADICAL_SAM"/>
    <property type="match status" value="1"/>
</dbReference>
<protein>
    <recommendedName>
        <fullName evidence="5">Radical SAM core domain-containing protein</fullName>
    </recommendedName>
</protein>
<proteinExistence type="predicted"/>
<evidence type="ECO:0000256" key="1">
    <source>
        <dbReference type="ARBA" id="ARBA00022691"/>
    </source>
</evidence>
<dbReference type="InterPro" id="IPR006638">
    <property type="entry name" value="Elp3/MiaA/NifB-like_rSAM"/>
</dbReference>
<organism evidence="6 7">
    <name type="scientific">Methanomethylophilus alvi</name>
    <dbReference type="NCBI Taxonomy" id="1291540"/>
    <lineage>
        <taxon>Archaea</taxon>
        <taxon>Methanobacteriati</taxon>
        <taxon>Thermoplasmatota</taxon>
        <taxon>Thermoplasmata</taxon>
        <taxon>Methanomassiliicoccales</taxon>
        <taxon>Methanomethylophilaceae</taxon>
        <taxon>Methanomethylophilus</taxon>
    </lineage>
</organism>